<evidence type="ECO:0000256" key="1">
    <source>
        <dbReference type="ARBA" id="ARBA00004141"/>
    </source>
</evidence>
<dbReference type="AlphaFoldDB" id="A0AA36MMA1"/>
<dbReference type="InterPro" id="IPR043926">
    <property type="entry name" value="ABCG_dom"/>
</dbReference>
<dbReference type="InterPro" id="IPR013525">
    <property type="entry name" value="ABC2_TM"/>
</dbReference>
<keyword evidence="3 6" id="KW-0812">Transmembrane</keyword>
<keyword evidence="2" id="KW-0813">Transport</keyword>
<feature type="transmembrane region" description="Helical" evidence="6">
    <location>
        <begin position="245"/>
        <end position="264"/>
    </location>
</feature>
<proteinExistence type="predicted"/>
<evidence type="ECO:0000256" key="4">
    <source>
        <dbReference type="ARBA" id="ARBA00022989"/>
    </source>
</evidence>
<feature type="transmembrane region" description="Helical" evidence="6">
    <location>
        <begin position="437"/>
        <end position="459"/>
    </location>
</feature>
<keyword evidence="4 6" id="KW-1133">Transmembrane helix</keyword>
<evidence type="ECO:0000256" key="2">
    <source>
        <dbReference type="ARBA" id="ARBA00022448"/>
    </source>
</evidence>
<keyword evidence="11" id="KW-1185">Reference proteome</keyword>
<keyword evidence="5 6" id="KW-0472">Membrane</keyword>
<dbReference type="InterPro" id="IPR003439">
    <property type="entry name" value="ABC_transporter-like_ATP-bd"/>
</dbReference>
<evidence type="ECO:0000259" key="8">
    <source>
        <dbReference type="Pfam" id="PF01061"/>
    </source>
</evidence>
<evidence type="ECO:0000256" key="6">
    <source>
        <dbReference type="SAM" id="Phobius"/>
    </source>
</evidence>
<protein>
    <recommendedName>
        <fullName evidence="12">ABC transporter domain-containing protein</fullName>
    </recommendedName>
</protein>
<comment type="caution">
    <text evidence="10">The sequence shown here is derived from an EMBL/GenBank/DDBJ whole genome shotgun (WGS) entry which is preliminary data.</text>
</comment>
<evidence type="ECO:0000256" key="3">
    <source>
        <dbReference type="ARBA" id="ARBA00022692"/>
    </source>
</evidence>
<comment type="subcellular location">
    <subcellularLocation>
        <location evidence="1">Membrane</location>
        <topology evidence="1">Multi-pass membrane protein</topology>
    </subcellularLocation>
</comment>
<dbReference type="Gene3D" id="3.40.50.300">
    <property type="entry name" value="P-loop containing nucleotide triphosphate hydrolases"/>
    <property type="match status" value="1"/>
</dbReference>
<evidence type="ECO:0000256" key="5">
    <source>
        <dbReference type="ARBA" id="ARBA00023136"/>
    </source>
</evidence>
<feature type="domain" description="ABC transporter" evidence="7">
    <location>
        <begin position="36"/>
        <end position="68"/>
    </location>
</feature>
<dbReference type="GO" id="GO:0016887">
    <property type="term" value="F:ATP hydrolysis activity"/>
    <property type="evidence" value="ECO:0007669"/>
    <property type="project" value="InterPro"/>
</dbReference>
<reference evidence="10" key="1">
    <citation type="submission" date="2023-08" db="EMBL/GenBank/DDBJ databases">
        <authorList>
            <person name="Chen Y."/>
            <person name="Shah S."/>
            <person name="Dougan E. K."/>
            <person name="Thang M."/>
            <person name="Chan C."/>
        </authorList>
    </citation>
    <scope>NUCLEOTIDE SEQUENCE</scope>
</reference>
<evidence type="ECO:0000259" key="7">
    <source>
        <dbReference type="Pfam" id="PF00005"/>
    </source>
</evidence>
<gene>
    <name evidence="10" type="ORF">EVOR1521_LOCUS2471</name>
</gene>
<dbReference type="GO" id="GO:0140359">
    <property type="term" value="F:ABC-type transporter activity"/>
    <property type="evidence" value="ECO:0007669"/>
    <property type="project" value="InterPro"/>
</dbReference>
<evidence type="ECO:0000313" key="11">
    <source>
        <dbReference type="Proteomes" id="UP001178507"/>
    </source>
</evidence>
<dbReference type="InterPro" id="IPR027417">
    <property type="entry name" value="P-loop_NTPase"/>
</dbReference>
<feature type="transmembrane region" description="Helical" evidence="6">
    <location>
        <begin position="354"/>
        <end position="373"/>
    </location>
</feature>
<dbReference type="PANTHER" id="PTHR48041:SF139">
    <property type="entry name" value="PROTEIN SCARLET"/>
    <property type="match status" value="1"/>
</dbReference>
<dbReference type="EMBL" id="CAUJNA010000130">
    <property type="protein sequence ID" value="CAJ1372377.1"/>
    <property type="molecule type" value="Genomic_DNA"/>
</dbReference>
<dbReference type="GO" id="GO:0005524">
    <property type="term" value="F:ATP binding"/>
    <property type="evidence" value="ECO:0007669"/>
    <property type="project" value="InterPro"/>
</dbReference>
<feature type="domain" description="ABC-2 type transporter transmembrane" evidence="8">
    <location>
        <begin position="328"/>
        <end position="402"/>
    </location>
</feature>
<sequence>MERAQEEKMLKVFGLYDIRSLGVSGEKSWVGDPTQGARGISGGQRRRLSLARSIACGARIMFCDEPTSGLSATDAEHVVRYLRLLSHKYSVLIIMSIHQPRREVARLFDELILLTSNPGRAVYQGPLSGLSEYAEKVGFVVPKQVNPTDRVMDLITPGTKSAREQDFIQYFSQKQQPILDEVVDAELRRERQTPMEILHAMREPLKVFGTLPTLRHSKYAVSFRRQLSVVAARQFRLRCRDKMHFLGDLAGAIAKALLFILAYYEIGKKGSPLQAGYFFFVLMASSIDQVKTMPKIISERTIMKLETSEALYSEWAYILPFTFMSMHVWFWSLMVNAVMESLYMMLSGIAKDATTAQVMSLPFLLLFMLYNGFTVTIQTCPKWLAWAIDISPVAYAMEAMTVAAAEYCVPDGPPCGQDGLYSAIVPHFGYKNRPKQALSVMCACMIIFRAVHVLALKFLNNIKR</sequence>
<evidence type="ECO:0000259" key="9">
    <source>
        <dbReference type="Pfam" id="PF19055"/>
    </source>
</evidence>
<dbReference type="Pfam" id="PF01061">
    <property type="entry name" value="ABC2_membrane"/>
    <property type="match status" value="2"/>
</dbReference>
<dbReference type="Proteomes" id="UP001178507">
    <property type="component" value="Unassembled WGS sequence"/>
</dbReference>
<organism evidence="10 11">
    <name type="scientific">Effrenium voratum</name>
    <dbReference type="NCBI Taxonomy" id="2562239"/>
    <lineage>
        <taxon>Eukaryota</taxon>
        <taxon>Sar</taxon>
        <taxon>Alveolata</taxon>
        <taxon>Dinophyceae</taxon>
        <taxon>Suessiales</taxon>
        <taxon>Symbiodiniaceae</taxon>
        <taxon>Effrenium</taxon>
    </lineage>
</organism>
<dbReference type="GO" id="GO:0016020">
    <property type="term" value="C:membrane"/>
    <property type="evidence" value="ECO:0007669"/>
    <property type="project" value="UniProtKB-SubCell"/>
</dbReference>
<evidence type="ECO:0008006" key="12">
    <source>
        <dbReference type="Google" id="ProtNLM"/>
    </source>
</evidence>
<feature type="domain" description="ABC-2 type transporter transmembrane" evidence="8">
    <location>
        <begin position="225"/>
        <end position="325"/>
    </location>
</feature>
<feature type="domain" description="ABC transporter family G" evidence="9">
    <location>
        <begin position="98"/>
        <end position="161"/>
    </location>
</feature>
<dbReference type="InterPro" id="IPR050352">
    <property type="entry name" value="ABCG_transporters"/>
</dbReference>
<evidence type="ECO:0000313" key="10">
    <source>
        <dbReference type="EMBL" id="CAJ1372377.1"/>
    </source>
</evidence>
<dbReference type="Pfam" id="PF19055">
    <property type="entry name" value="ABC2_membrane_7"/>
    <property type="match status" value="1"/>
</dbReference>
<name>A0AA36MMA1_9DINO</name>
<accession>A0AA36MMA1</accession>
<feature type="transmembrane region" description="Helical" evidence="6">
    <location>
        <begin position="315"/>
        <end position="334"/>
    </location>
</feature>
<dbReference type="SUPFAM" id="SSF52540">
    <property type="entry name" value="P-loop containing nucleoside triphosphate hydrolases"/>
    <property type="match status" value="1"/>
</dbReference>
<dbReference type="Pfam" id="PF00005">
    <property type="entry name" value="ABC_tran"/>
    <property type="match status" value="1"/>
</dbReference>
<dbReference type="PANTHER" id="PTHR48041">
    <property type="entry name" value="ABC TRANSPORTER G FAMILY MEMBER 28"/>
    <property type="match status" value="1"/>
</dbReference>